<dbReference type="Pfam" id="PF01381">
    <property type="entry name" value="HTH_3"/>
    <property type="match status" value="1"/>
</dbReference>
<dbReference type="Gene3D" id="1.10.260.40">
    <property type="entry name" value="lambda repressor-like DNA-binding domains"/>
    <property type="match status" value="1"/>
</dbReference>
<dbReference type="Proteomes" id="UP000184485">
    <property type="component" value="Unassembled WGS sequence"/>
</dbReference>
<dbReference type="PROSITE" id="PS50943">
    <property type="entry name" value="HTH_CROC1"/>
    <property type="match status" value="1"/>
</dbReference>
<dbReference type="InterPro" id="IPR001387">
    <property type="entry name" value="Cro/C1-type_HTH"/>
</dbReference>
<dbReference type="GO" id="GO:0003677">
    <property type="term" value="F:DNA binding"/>
    <property type="evidence" value="ECO:0007669"/>
    <property type="project" value="InterPro"/>
</dbReference>
<keyword evidence="3" id="KW-1185">Reference proteome</keyword>
<dbReference type="SUPFAM" id="SSF47413">
    <property type="entry name" value="lambda repressor-like DNA-binding domains"/>
    <property type="match status" value="1"/>
</dbReference>
<feature type="domain" description="HTH cro/C1-type" evidence="1">
    <location>
        <begin position="36"/>
        <end position="89"/>
    </location>
</feature>
<reference evidence="2 3" key="1">
    <citation type="submission" date="2016-11" db="EMBL/GenBank/DDBJ databases">
        <authorList>
            <person name="Jaros S."/>
            <person name="Januszkiewicz K."/>
            <person name="Wedrychowicz H."/>
        </authorList>
    </citation>
    <scope>NUCLEOTIDE SEQUENCE [LARGE SCALE GENOMIC DNA]</scope>
    <source>
        <strain evidence="2 3">DSM 19436</strain>
    </source>
</reference>
<evidence type="ECO:0000313" key="3">
    <source>
        <dbReference type="Proteomes" id="UP000184485"/>
    </source>
</evidence>
<evidence type="ECO:0000259" key="1">
    <source>
        <dbReference type="PROSITE" id="PS50943"/>
    </source>
</evidence>
<organism evidence="2 3">
    <name type="scientific">Kaistia soli DSM 19436</name>
    <dbReference type="NCBI Taxonomy" id="1122133"/>
    <lineage>
        <taxon>Bacteria</taxon>
        <taxon>Pseudomonadati</taxon>
        <taxon>Pseudomonadota</taxon>
        <taxon>Alphaproteobacteria</taxon>
        <taxon>Hyphomicrobiales</taxon>
        <taxon>Kaistiaceae</taxon>
        <taxon>Kaistia</taxon>
    </lineage>
</organism>
<dbReference type="EMBL" id="FQUP01000005">
    <property type="protein sequence ID" value="SHG49136.1"/>
    <property type="molecule type" value="Genomic_DNA"/>
</dbReference>
<dbReference type="InterPro" id="IPR010982">
    <property type="entry name" value="Lambda_DNA-bd_dom_sf"/>
</dbReference>
<dbReference type="SMART" id="SM00530">
    <property type="entry name" value="HTH_XRE"/>
    <property type="match status" value="1"/>
</dbReference>
<dbReference type="OrthoDB" id="407979at2"/>
<dbReference type="STRING" id="1122133.SAMN02745157_4320"/>
<dbReference type="CDD" id="cd00093">
    <property type="entry name" value="HTH_XRE"/>
    <property type="match status" value="1"/>
</dbReference>
<gene>
    <name evidence="2" type="ORF">SAMN02745157_4320</name>
</gene>
<accession>A0A1M5K8H8</accession>
<evidence type="ECO:0000313" key="2">
    <source>
        <dbReference type="EMBL" id="SHG49136.1"/>
    </source>
</evidence>
<dbReference type="AlphaFoldDB" id="A0A1M5K8H8"/>
<dbReference type="RefSeq" id="WP_073057277.1">
    <property type="nucleotide sequence ID" value="NZ_FQUP01000005.1"/>
</dbReference>
<proteinExistence type="predicted"/>
<protein>
    <submittedName>
        <fullName evidence="2">Helix-turn-helix domain</fullName>
    </submittedName>
</protein>
<name>A0A1M5K8H8_9HYPH</name>
<sequence length="90" mass="9468">MLNEFDPGKYELAAAVRGDTPIDPAMTGHDDEPASVQALREMRGLGIVELAGLAGILPDHLRAIEAGVEPTTPERQAIAAALNVPVDRIA</sequence>